<dbReference type="eggNOG" id="ENOG503133I">
    <property type="taxonomic scope" value="Bacteria"/>
</dbReference>
<sequence>MNSSRSSFRTCPGIQYAKRTDREPCLIFKQCAGIESNAARRVDQGIGREPAVLRRIANFQEILLQNRVSAKGGIERGFSNAKTHFSLEPLSIISNEIDDCDRRRANRSGQFHNIIELLFARGIENIIFGKHRTAAR</sequence>
<evidence type="ECO:0000313" key="1">
    <source>
        <dbReference type="EMBL" id="EZP71813.1"/>
    </source>
</evidence>
<dbReference type="AlphaFoldDB" id="A0A031JEX2"/>
<accession>A0A031JEX2</accession>
<dbReference type="EMBL" id="JFYZ01000055">
    <property type="protein sequence ID" value="EZP71813.1"/>
    <property type="molecule type" value="Genomic_DNA"/>
</dbReference>
<reference evidence="1 2" key="1">
    <citation type="submission" date="2014-03" db="EMBL/GenBank/DDBJ databases">
        <title>Whole genome sequence of Novosphingobium resinovorum KF1.</title>
        <authorList>
            <person name="Gan H.M."/>
            <person name="Gan H.Y."/>
            <person name="Chew T.H."/>
            <person name="Savka M.A."/>
        </authorList>
    </citation>
    <scope>NUCLEOTIDE SEQUENCE [LARGE SCALE GENOMIC DNA]</scope>
    <source>
        <strain evidence="1 2">KF1</strain>
    </source>
</reference>
<dbReference type="PATRIC" id="fig|158500.4.peg.5257"/>
<protein>
    <submittedName>
        <fullName evidence="1">Uncharacterized protein</fullName>
    </submittedName>
</protein>
<organism evidence="1 2">
    <name type="scientific">Novosphingobium resinovorum</name>
    <dbReference type="NCBI Taxonomy" id="158500"/>
    <lineage>
        <taxon>Bacteria</taxon>
        <taxon>Pseudomonadati</taxon>
        <taxon>Pseudomonadota</taxon>
        <taxon>Alphaproteobacteria</taxon>
        <taxon>Sphingomonadales</taxon>
        <taxon>Sphingomonadaceae</taxon>
        <taxon>Novosphingobium</taxon>
    </lineage>
</organism>
<name>A0A031JEX2_9SPHN</name>
<proteinExistence type="predicted"/>
<comment type="caution">
    <text evidence="1">The sequence shown here is derived from an EMBL/GenBank/DDBJ whole genome shotgun (WGS) entry which is preliminary data.</text>
</comment>
<gene>
    <name evidence="1" type="ORF">BV97_05175</name>
</gene>
<evidence type="ECO:0000313" key="2">
    <source>
        <dbReference type="Proteomes" id="UP000024329"/>
    </source>
</evidence>
<dbReference type="Proteomes" id="UP000024329">
    <property type="component" value="Unassembled WGS sequence"/>
</dbReference>